<gene>
    <name evidence="19" type="ORF">DLD82_08450</name>
</gene>
<dbReference type="SMART" id="SM00387">
    <property type="entry name" value="HATPase_c"/>
    <property type="match status" value="1"/>
</dbReference>
<evidence type="ECO:0000256" key="8">
    <source>
        <dbReference type="ARBA" id="ARBA00022777"/>
    </source>
</evidence>
<feature type="domain" description="HAMP" evidence="18">
    <location>
        <begin position="338"/>
        <end position="390"/>
    </location>
</feature>
<evidence type="ECO:0000256" key="11">
    <source>
        <dbReference type="ARBA" id="ARBA00023012"/>
    </source>
</evidence>
<dbReference type="GO" id="GO:0030295">
    <property type="term" value="F:protein kinase activator activity"/>
    <property type="evidence" value="ECO:0007669"/>
    <property type="project" value="TreeGrafter"/>
</dbReference>
<dbReference type="InterPro" id="IPR035965">
    <property type="entry name" value="PAS-like_dom_sf"/>
</dbReference>
<dbReference type="GeneID" id="97608041"/>
<dbReference type="GO" id="GO:0007234">
    <property type="term" value="P:osmosensory signaling via phosphorelay pathway"/>
    <property type="evidence" value="ECO:0007669"/>
    <property type="project" value="TreeGrafter"/>
</dbReference>
<evidence type="ECO:0000256" key="1">
    <source>
        <dbReference type="ARBA" id="ARBA00000085"/>
    </source>
</evidence>
<dbReference type="InterPro" id="IPR003660">
    <property type="entry name" value="HAMP_dom"/>
</dbReference>
<dbReference type="InterPro" id="IPR004358">
    <property type="entry name" value="Sig_transdc_His_kin-like_C"/>
</dbReference>
<name>A0A2V2N377_9EURY</name>
<dbReference type="RefSeq" id="WP_109940682.1">
    <property type="nucleotide sequence ID" value="NZ_CP176366.1"/>
</dbReference>
<dbReference type="InterPro" id="IPR003661">
    <property type="entry name" value="HisK_dim/P_dom"/>
</dbReference>
<keyword evidence="7" id="KW-0547">Nucleotide-binding</keyword>
<dbReference type="Pfam" id="PF00672">
    <property type="entry name" value="HAMP"/>
    <property type="match status" value="1"/>
</dbReference>
<feature type="domain" description="Histidine kinase" evidence="15">
    <location>
        <begin position="576"/>
        <end position="791"/>
    </location>
</feature>
<keyword evidence="5" id="KW-0808">Transferase</keyword>
<dbReference type="InterPro" id="IPR013767">
    <property type="entry name" value="PAS_fold"/>
</dbReference>
<dbReference type="GO" id="GO:0016020">
    <property type="term" value="C:membrane"/>
    <property type="evidence" value="ECO:0007669"/>
    <property type="project" value="UniProtKB-SubCell"/>
</dbReference>
<comment type="catalytic activity">
    <reaction evidence="1">
        <text>ATP + protein L-histidine = ADP + protein N-phospho-L-histidine.</text>
        <dbReference type="EC" id="2.7.13.3"/>
    </reaction>
</comment>
<dbReference type="InterPro" id="IPR001610">
    <property type="entry name" value="PAC"/>
</dbReference>
<dbReference type="PROSITE" id="PS50885">
    <property type="entry name" value="HAMP"/>
    <property type="match status" value="1"/>
</dbReference>
<evidence type="ECO:0000256" key="7">
    <source>
        <dbReference type="ARBA" id="ARBA00022741"/>
    </source>
</evidence>
<dbReference type="InterPro" id="IPR000700">
    <property type="entry name" value="PAS-assoc_C"/>
</dbReference>
<organism evidence="19 20">
    <name type="scientific">Methanospirillum stamsii</name>
    <dbReference type="NCBI Taxonomy" id="1277351"/>
    <lineage>
        <taxon>Archaea</taxon>
        <taxon>Methanobacteriati</taxon>
        <taxon>Methanobacteriota</taxon>
        <taxon>Stenosarchaea group</taxon>
        <taxon>Methanomicrobia</taxon>
        <taxon>Methanomicrobiales</taxon>
        <taxon>Methanospirillaceae</taxon>
        <taxon>Methanospirillum</taxon>
    </lineage>
</organism>
<dbReference type="InterPro" id="IPR050351">
    <property type="entry name" value="BphY/WalK/GraS-like"/>
</dbReference>
<dbReference type="PRINTS" id="PR00344">
    <property type="entry name" value="BCTRLSENSOR"/>
</dbReference>
<dbReference type="InterPro" id="IPR036890">
    <property type="entry name" value="HATPase_C_sf"/>
</dbReference>
<sequence length="798" mass="91241">MKEWNLLNTRLSFPVLVMVMLTTIFIFFIGAISLLSYEQTKNHLLDEWDNEIRYNEHHLIHNLQLVNQGLLLFDHSFDDSMKEQFVPFLEAYNQSGQDPSRINLTVMKENLNPSLRKITDFYIINETGVVIDTTYISDKGLDFKIWPAVYEDISKIRIGDSFQADRAVYGFAAIGRTRKFAYHPTPDNKYLLEISYLISGHSEGRHNFSYANVMREFVNNTPHIQSLTLYDSMYRSIWTNQLNGKVTDKDIIKQVKNSYLGKNRTAIEDPVNNSELYYFFIEISDNKTVSGNMLDLVGRLEYDTSSRQDHIESILLYHSLIAGIGAILGFFIAYILAYHLTRPLRRIIDDLNRIAHGDLNHRVSYSGSPEFSQLENSINLLISYVNDLISSLQDQEKHLRESKEKYQNLVEQLNEGIWIIDENEKTTFVNSRMASMLEYDPEELLDTSISDLTHPSCTITMEKKLQNRHNGIAERYEVVLVTKNKHLLYAEISASPIFDENGLFAGSSGVVTDITHRKENEQKIREYMIKLEERTHELEVVRDQLFRINEDLDRIVHDRTEEVIRLLEQKNDFIMQLGHDLRTPLTPIIGLIPEVSHSSVEEQKLILNIIERNARHIQTIANKSLKLAKLNSVDYIPDSEPVNVADAVRSVYDIHRTSLRYKEITATTDISPDIIIHADPVLFHELIDNLVSNAIKFSKPAGGTIHIAGQIQAGSLILTVADNGIGISSDEKLKIFEEFYKSDTSRHDKTSTGLGLPICRKIVEKHNGQISVYSDGVGLGCVFTITLPAGPPFDVFPE</sequence>
<dbReference type="SUPFAM" id="SSF55785">
    <property type="entry name" value="PYP-like sensor domain (PAS domain)"/>
    <property type="match status" value="1"/>
</dbReference>
<keyword evidence="13" id="KW-0175">Coiled coil</keyword>
<evidence type="ECO:0000256" key="4">
    <source>
        <dbReference type="ARBA" id="ARBA00022553"/>
    </source>
</evidence>
<dbReference type="SUPFAM" id="SSF55874">
    <property type="entry name" value="ATPase domain of HSP90 chaperone/DNA topoisomerase II/histidine kinase"/>
    <property type="match status" value="1"/>
</dbReference>
<evidence type="ECO:0000256" key="9">
    <source>
        <dbReference type="ARBA" id="ARBA00022840"/>
    </source>
</evidence>
<dbReference type="InterPro" id="IPR005467">
    <property type="entry name" value="His_kinase_dom"/>
</dbReference>
<dbReference type="CDD" id="cd00075">
    <property type="entry name" value="HATPase"/>
    <property type="match status" value="1"/>
</dbReference>
<keyword evidence="20" id="KW-1185">Reference proteome</keyword>
<reference evidence="19 20" key="1">
    <citation type="submission" date="2018-05" db="EMBL/GenBank/DDBJ databases">
        <title>Draft genome of Methanospirillum stamsii Pt1.</title>
        <authorList>
            <person name="Dueholm M.S."/>
            <person name="Nielsen P.H."/>
            <person name="Bakmann L.F."/>
            <person name="Otzen D.E."/>
        </authorList>
    </citation>
    <scope>NUCLEOTIDE SEQUENCE [LARGE SCALE GENOMIC DNA]</scope>
    <source>
        <strain evidence="19 20">Pt1</strain>
    </source>
</reference>
<dbReference type="AlphaFoldDB" id="A0A2V2N377"/>
<dbReference type="CDD" id="cd00130">
    <property type="entry name" value="PAS"/>
    <property type="match status" value="1"/>
</dbReference>
<dbReference type="GO" id="GO:0000156">
    <property type="term" value="F:phosphorelay response regulator activity"/>
    <property type="evidence" value="ECO:0007669"/>
    <property type="project" value="TreeGrafter"/>
</dbReference>
<dbReference type="SMART" id="SM00086">
    <property type="entry name" value="PAC"/>
    <property type="match status" value="1"/>
</dbReference>
<dbReference type="GO" id="GO:0005524">
    <property type="term" value="F:ATP binding"/>
    <property type="evidence" value="ECO:0007669"/>
    <property type="project" value="UniProtKB-KW"/>
</dbReference>
<evidence type="ECO:0000256" key="10">
    <source>
        <dbReference type="ARBA" id="ARBA00022989"/>
    </source>
</evidence>
<evidence type="ECO:0000256" key="5">
    <source>
        <dbReference type="ARBA" id="ARBA00022679"/>
    </source>
</evidence>
<dbReference type="InterPro" id="IPR003594">
    <property type="entry name" value="HATPase_dom"/>
</dbReference>
<feature type="coiled-coil region" evidence="13">
    <location>
        <begin position="385"/>
        <end position="416"/>
    </location>
</feature>
<dbReference type="GO" id="GO:0000155">
    <property type="term" value="F:phosphorelay sensor kinase activity"/>
    <property type="evidence" value="ECO:0007669"/>
    <property type="project" value="InterPro"/>
</dbReference>
<dbReference type="Pfam" id="PF02518">
    <property type="entry name" value="HATPase_c"/>
    <property type="match status" value="1"/>
</dbReference>
<dbReference type="PROSITE" id="PS50113">
    <property type="entry name" value="PAC"/>
    <property type="match status" value="1"/>
</dbReference>
<evidence type="ECO:0000313" key="20">
    <source>
        <dbReference type="Proteomes" id="UP000245934"/>
    </source>
</evidence>
<proteinExistence type="predicted"/>
<keyword evidence="11" id="KW-0902">Two-component regulatory system</keyword>
<keyword evidence="12 14" id="KW-0472">Membrane</keyword>
<dbReference type="FunFam" id="3.30.565.10:FF:000006">
    <property type="entry name" value="Sensor histidine kinase WalK"/>
    <property type="match status" value="1"/>
</dbReference>
<dbReference type="EC" id="2.7.13.3" evidence="3"/>
<dbReference type="Proteomes" id="UP000245934">
    <property type="component" value="Unassembled WGS sequence"/>
</dbReference>
<keyword evidence="4" id="KW-0597">Phosphoprotein</keyword>
<evidence type="ECO:0000256" key="6">
    <source>
        <dbReference type="ARBA" id="ARBA00022692"/>
    </source>
</evidence>
<evidence type="ECO:0000256" key="3">
    <source>
        <dbReference type="ARBA" id="ARBA00012438"/>
    </source>
</evidence>
<dbReference type="CDD" id="cd00082">
    <property type="entry name" value="HisKA"/>
    <property type="match status" value="1"/>
</dbReference>
<evidence type="ECO:0000256" key="13">
    <source>
        <dbReference type="SAM" id="Coils"/>
    </source>
</evidence>
<dbReference type="OrthoDB" id="117446at2157"/>
<evidence type="ECO:0000259" key="17">
    <source>
        <dbReference type="PROSITE" id="PS50113"/>
    </source>
</evidence>
<dbReference type="Gene3D" id="6.10.340.10">
    <property type="match status" value="1"/>
</dbReference>
<keyword evidence="6 14" id="KW-0812">Transmembrane</keyword>
<dbReference type="PANTHER" id="PTHR42878:SF7">
    <property type="entry name" value="SENSOR HISTIDINE KINASE GLRK"/>
    <property type="match status" value="1"/>
</dbReference>
<dbReference type="NCBIfam" id="TIGR00229">
    <property type="entry name" value="sensory_box"/>
    <property type="match status" value="1"/>
</dbReference>
<protein>
    <recommendedName>
        <fullName evidence="3">histidine kinase</fullName>
        <ecNumber evidence="3">2.7.13.3</ecNumber>
    </recommendedName>
</protein>
<comment type="subcellular location">
    <subcellularLocation>
        <location evidence="2">Membrane</location>
        <topology evidence="2">Multi-pass membrane protein</topology>
    </subcellularLocation>
</comment>
<evidence type="ECO:0000259" key="18">
    <source>
        <dbReference type="PROSITE" id="PS50885"/>
    </source>
</evidence>
<dbReference type="Pfam" id="PF00512">
    <property type="entry name" value="HisKA"/>
    <property type="match status" value="1"/>
</dbReference>
<dbReference type="Gene3D" id="3.30.565.10">
    <property type="entry name" value="Histidine kinase-like ATPase, C-terminal domain"/>
    <property type="match status" value="1"/>
</dbReference>
<evidence type="ECO:0000256" key="14">
    <source>
        <dbReference type="SAM" id="Phobius"/>
    </source>
</evidence>
<keyword evidence="9" id="KW-0067">ATP-binding</keyword>
<dbReference type="Pfam" id="PF00989">
    <property type="entry name" value="PAS"/>
    <property type="match status" value="1"/>
</dbReference>
<dbReference type="PROSITE" id="PS50109">
    <property type="entry name" value="HIS_KIN"/>
    <property type="match status" value="1"/>
</dbReference>
<dbReference type="Gene3D" id="3.30.450.20">
    <property type="entry name" value="PAS domain"/>
    <property type="match status" value="1"/>
</dbReference>
<evidence type="ECO:0000256" key="2">
    <source>
        <dbReference type="ARBA" id="ARBA00004141"/>
    </source>
</evidence>
<dbReference type="CDD" id="cd06225">
    <property type="entry name" value="HAMP"/>
    <property type="match status" value="1"/>
</dbReference>
<feature type="domain" description="PAC" evidence="17">
    <location>
        <begin position="474"/>
        <end position="526"/>
    </location>
</feature>
<dbReference type="EMBL" id="QGMZ01000016">
    <property type="protein sequence ID" value="PWR74602.1"/>
    <property type="molecule type" value="Genomic_DNA"/>
</dbReference>
<dbReference type="PROSITE" id="PS50112">
    <property type="entry name" value="PAS"/>
    <property type="match status" value="1"/>
</dbReference>
<dbReference type="PANTHER" id="PTHR42878">
    <property type="entry name" value="TWO-COMPONENT HISTIDINE KINASE"/>
    <property type="match status" value="1"/>
</dbReference>
<dbReference type="SUPFAM" id="SSF47384">
    <property type="entry name" value="Homodimeric domain of signal transducing histidine kinase"/>
    <property type="match status" value="1"/>
</dbReference>
<dbReference type="InterPro" id="IPR000014">
    <property type="entry name" value="PAS"/>
</dbReference>
<evidence type="ECO:0000256" key="12">
    <source>
        <dbReference type="ARBA" id="ARBA00023136"/>
    </source>
</evidence>
<feature type="domain" description="PAS" evidence="16">
    <location>
        <begin position="402"/>
        <end position="467"/>
    </location>
</feature>
<dbReference type="SMART" id="SM00304">
    <property type="entry name" value="HAMP"/>
    <property type="match status" value="1"/>
</dbReference>
<comment type="caution">
    <text evidence="19">The sequence shown here is derived from an EMBL/GenBank/DDBJ whole genome shotgun (WGS) entry which is preliminary data.</text>
</comment>
<evidence type="ECO:0000259" key="16">
    <source>
        <dbReference type="PROSITE" id="PS50112"/>
    </source>
</evidence>
<evidence type="ECO:0000313" key="19">
    <source>
        <dbReference type="EMBL" id="PWR74602.1"/>
    </source>
</evidence>
<feature type="transmembrane region" description="Helical" evidence="14">
    <location>
        <begin position="12"/>
        <end position="35"/>
    </location>
</feature>
<feature type="transmembrane region" description="Helical" evidence="14">
    <location>
        <begin position="315"/>
        <end position="337"/>
    </location>
</feature>
<dbReference type="SMART" id="SM00388">
    <property type="entry name" value="HisKA"/>
    <property type="match status" value="1"/>
</dbReference>
<accession>A0A2V2N377</accession>
<keyword evidence="8" id="KW-0418">Kinase</keyword>
<dbReference type="SMART" id="SM00091">
    <property type="entry name" value="PAS"/>
    <property type="match status" value="1"/>
</dbReference>
<dbReference type="Gene3D" id="1.10.287.130">
    <property type="match status" value="1"/>
</dbReference>
<keyword evidence="10 14" id="KW-1133">Transmembrane helix</keyword>
<dbReference type="InterPro" id="IPR036097">
    <property type="entry name" value="HisK_dim/P_sf"/>
</dbReference>
<dbReference type="SUPFAM" id="SSF158472">
    <property type="entry name" value="HAMP domain-like"/>
    <property type="match status" value="1"/>
</dbReference>
<evidence type="ECO:0000259" key="15">
    <source>
        <dbReference type="PROSITE" id="PS50109"/>
    </source>
</evidence>